<name>A0A2W5R354_ANCNO</name>
<evidence type="ECO:0000313" key="2">
    <source>
        <dbReference type="EMBL" id="PZQ83412.1"/>
    </source>
</evidence>
<dbReference type="PANTHER" id="PTHR35006">
    <property type="entry name" value="GLYOXALASE FAMILY PROTEIN (AFU_ORTHOLOGUE AFUA_5G14830)"/>
    <property type="match status" value="1"/>
</dbReference>
<proteinExistence type="predicted"/>
<dbReference type="PROSITE" id="PS51819">
    <property type="entry name" value="VOC"/>
    <property type="match status" value="1"/>
</dbReference>
<dbReference type="Pfam" id="PF00903">
    <property type="entry name" value="Glyoxalase"/>
    <property type="match status" value="1"/>
</dbReference>
<dbReference type="Gene3D" id="3.10.180.10">
    <property type="entry name" value="2,3-Dihydroxybiphenyl 1,2-Dioxygenase, domain 1"/>
    <property type="match status" value="1"/>
</dbReference>
<feature type="domain" description="VOC" evidence="1">
    <location>
        <begin position="1"/>
        <end position="126"/>
    </location>
</feature>
<evidence type="ECO:0000259" key="1">
    <source>
        <dbReference type="PROSITE" id="PS51819"/>
    </source>
</evidence>
<organism evidence="2 3">
    <name type="scientific">Ancylobacter novellus</name>
    <name type="common">Thiobacillus novellus</name>
    <dbReference type="NCBI Taxonomy" id="921"/>
    <lineage>
        <taxon>Bacteria</taxon>
        <taxon>Pseudomonadati</taxon>
        <taxon>Pseudomonadota</taxon>
        <taxon>Alphaproteobacteria</taxon>
        <taxon>Hyphomicrobiales</taxon>
        <taxon>Xanthobacteraceae</taxon>
        <taxon>Ancylobacter</taxon>
    </lineage>
</organism>
<dbReference type="Proteomes" id="UP000248887">
    <property type="component" value="Unassembled WGS sequence"/>
</dbReference>
<accession>A0A2W5R354</accession>
<dbReference type="InterPro" id="IPR037523">
    <property type="entry name" value="VOC_core"/>
</dbReference>
<dbReference type="PANTHER" id="PTHR35006:SF2">
    <property type="entry name" value="GLYOXALASE FAMILY PROTEIN (AFU_ORTHOLOGUE AFUA_5G14830)"/>
    <property type="match status" value="1"/>
</dbReference>
<dbReference type="InterPro" id="IPR029068">
    <property type="entry name" value="Glyas_Bleomycin-R_OHBP_Dase"/>
</dbReference>
<comment type="caution">
    <text evidence="2">The sequence shown here is derived from an EMBL/GenBank/DDBJ whole genome shotgun (WGS) entry which is preliminary data.</text>
</comment>
<reference evidence="2 3" key="1">
    <citation type="submission" date="2017-08" db="EMBL/GenBank/DDBJ databases">
        <title>Infants hospitalized years apart are colonized by the same room-sourced microbial strains.</title>
        <authorList>
            <person name="Brooks B."/>
            <person name="Olm M.R."/>
            <person name="Firek B.A."/>
            <person name="Baker R."/>
            <person name="Thomas B.C."/>
            <person name="Morowitz M.J."/>
            <person name="Banfield J.F."/>
        </authorList>
    </citation>
    <scope>NUCLEOTIDE SEQUENCE [LARGE SCALE GENOMIC DNA]</scope>
    <source>
        <strain evidence="2">S2_005_001_R2_27</strain>
    </source>
</reference>
<evidence type="ECO:0000313" key="3">
    <source>
        <dbReference type="Proteomes" id="UP000248887"/>
    </source>
</evidence>
<dbReference type="AlphaFoldDB" id="A0A2W5R354"/>
<dbReference type="CDD" id="cd07262">
    <property type="entry name" value="VOC_like"/>
    <property type="match status" value="1"/>
</dbReference>
<dbReference type="EMBL" id="QFQD01000019">
    <property type="protein sequence ID" value="PZQ83412.1"/>
    <property type="molecule type" value="Genomic_DNA"/>
</dbReference>
<protein>
    <submittedName>
        <fullName evidence="2">Glyoxalase</fullName>
    </submittedName>
</protein>
<dbReference type="InterPro" id="IPR004360">
    <property type="entry name" value="Glyas_Fos-R_dOase_dom"/>
</dbReference>
<dbReference type="SUPFAM" id="SSF54593">
    <property type="entry name" value="Glyoxalase/Bleomycin resistance protein/Dihydroxybiphenyl dioxygenase"/>
    <property type="match status" value="1"/>
</dbReference>
<sequence length="137" mass="14844">MLDHVSITVYDLARALPFYDAIMQALGVPCVRRGDTSVGYGIRNRPDDDGHTYLSVVASRGTVVADNRHWCFRAPDRPAVDAFHAAALAHGGRDDGAPGLRPDYHAAYYAAFVLDPDGNRIEAVCHRQDPAGIPGKT</sequence>
<gene>
    <name evidence="2" type="ORF">DI549_08010</name>
</gene>